<dbReference type="GO" id="GO:0003677">
    <property type="term" value="F:DNA binding"/>
    <property type="evidence" value="ECO:0007669"/>
    <property type="project" value="UniProtKB-KW"/>
</dbReference>
<dbReference type="PRINTS" id="PR00598">
    <property type="entry name" value="HTHMARR"/>
</dbReference>
<reference evidence="5 6" key="1">
    <citation type="submission" date="2021-03" db="EMBL/GenBank/DDBJ databases">
        <title>Genomic Encyclopedia of Type Strains, Phase IV (KMG-IV): sequencing the most valuable type-strain genomes for metagenomic binning, comparative biology and taxonomic classification.</title>
        <authorList>
            <person name="Goeker M."/>
        </authorList>
    </citation>
    <scope>NUCLEOTIDE SEQUENCE [LARGE SCALE GENOMIC DNA]</scope>
    <source>
        <strain evidence="5 6">DSM 14349</strain>
    </source>
</reference>
<dbReference type="InterPro" id="IPR011991">
    <property type="entry name" value="ArsR-like_HTH"/>
</dbReference>
<dbReference type="RefSeq" id="WP_210089640.1">
    <property type="nucleotide sequence ID" value="NZ_JAGGKG010000012.1"/>
</dbReference>
<dbReference type="Pfam" id="PF01047">
    <property type="entry name" value="MarR"/>
    <property type="match status" value="1"/>
</dbReference>
<dbReference type="EMBL" id="JAGGKG010000012">
    <property type="protein sequence ID" value="MBP1906032.1"/>
    <property type="molecule type" value="Genomic_DNA"/>
</dbReference>
<dbReference type="InterPro" id="IPR000835">
    <property type="entry name" value="HTH_MarR-typ"/>
</dbReference>
<evidence type="ECO:0000256" key="1">
    <source>
        <dbReference type="ARBA" id="ARBA00023015"/>
    </source>
</evidence>
<evidence type="ECO:0000313" key="5">
    <source>
        <dbReference type="EMBL" id="MBP1906032.1"/>
    </source>
</evidence>
<dbReference type="PANTHER" id="PTHR42756:SF1">
    <property type="entry name" value="TRANSCRIPTIONAL REPRESSOR OF EMRAB OPERON"/>
    <property type="match status" value="1"/>
</dbReference>
<accession>A0ABS4FTX3</accession>
<gene>
    <name evidence="5" type="ORF">J2Z32_002681</name>
</gene>
<dbReference type="Proteomes" id="UP001519272">
    <property type="component" value="Unassembled WGS sequence"/>
</dbReference>
<comment type="caution">
    <text evidence="5">The sequence shown here is derived from an EMBL/GenBank/DDBJ whole genome shotgun (WGS) entry which is preliminary data.</text>
</comment>
<dbReference type="PROSITE" id="PS50995">
    <property type="entry name" value="HTH_MARR_2"/>
    <property type="match status" value="1"/>
</dbReference>
<evidence type="ECO:0000256" key="3">
    <source>
        <dbReference type="ARBA" id="ARBA00023163"/>
    </source>
</evidence>
<evidence type="ECO:0000256" key="2">
    <source>
        <dbReference type="ARBA" id="ARBA00023125"/>
    </source>
</evidence>
<dbReference type="InterPro" id="IPR036390">
    <property type="entry name" value="WH_DNA-bd_sf"/>
</dbReference>
<sequence length="142" mass="16235">MTYSKQDATEAFDQLQLLNKQLSLKFERCAGISPSRLHLLMTLFEANELSQTELQKQVGIDSAAITRHLKQLEASNMVTRRTNPDDNRITLVLLTEQGHQKMETYCLEKQTFMNQLFSGFSAEDTQALTALLTRLIQNIEKL</sequence>
<keyword evidence="3" id="KW-0804">Transcription</keyword>
<dbReference type="Gene3D" id="1.10.10.10">
    <property type="entry name" value="Winged helix-like DNA-binding domain superfamily/Winged helix DNA-binding domain"/>
    <property type="match status" value="1"/>
</dbReference>
<dbReference type="InterPro" id="IPR036388">
    <property type="entry name" value="WH-like_DNA-bd_sf"/>
</dbReference>
<dbReference type="PANTHER" id="PTHR42756">
    <property type="entry name" value="TRANSCRIPTIONAL REGULATOR, MARR"/>
    <property type="match status" value="1"/>
</dbReference>
<name>A0ABS4FTX3_9BACL</name>
<protein>
    <submittedName>
        <fullName evidence="5">DNA-binding MarR family transcriptional regulator</fullName>
    </submittedName>
</protein>
<evidence type="ECO:0000313" key="6">
    <source>
        <dbReference type="Proteomes" id="UP001519272"/>
    </source>
</evidence>
<dbReference type="CDD" id="cd00090">
    <property type="entry name" value="HTH_ARSR"/>
    <property type="match status" value="1"/>
</dbReference>
<proteinExistence type="predicted"/>
<keyword evidence="6" id="KW-1185">Reference proteome</keyword>
<keyword evidence="2 5" id="KW-0238">DNA-binding</keyword>
<keyword evidence="1" id="KW-0805">Transcription regulation</keyword>
<evidence type="ECO:0000259" key="4">
    <source>
        <dbReference type="PROSITE" id="PS50995"/>
    </source>
</evidence>
<feature type="domain" description="HTH marR-type" evidence="4">
    <location>
        <begin position="1"/>
        <end position="137"/>
    </location>
</feature>
<organism evidence="5 6">
    <name type="scientific">Paenibacillus turicensis</name>
    <dbReference type="NCBI Taxonomy" id="160487"/>
    <lineage>
        <taxon>Bacteria</taxon>
        <taxon>Bacillati</taxon>
        <taxon>Bacillota</taxon>
        <taxon>Bacilli</taxon>
        <taxon>Bacillales</taxon>
        <taxon>Paenibacillaceae</taxon>
        <taxon>Paenibacillus</taxon>
    </lineage>
</organism>
<dbReference type="SUPFAM" id="SSF46785">
    <property type="entry name" value="Winged helix' DNA-binding domain"/>
    <property type="match status" value="1"/>
</dbReference>
<dbReference type="SMART" id="SM00347">
    <property type="entry name" value="HTH_MARR"/>
    <property type="match status" value="1"/>
</dbReference>